<dbReference type="EMBL" id="SMAJ01000002">
    <property type="protein sequence ID" value="TCT10367.1"/>
    <property type="molecule type" value="Genomic_DNA"/>
</dbReference>
<dbReference type="GO" id="GO:0005304">
    <property type="term" value="F:L-valine transmembrane transporter activity"/>
    <property type="evidence" value="ECO:0007669"/>
    <property type="project" value="TreeGrafter"/>
</dbReference>
<gene>
    <name evidence="6" type="ORF">EDC26_102324</name>
</gene>
<keyword evidence="4 6" id="KW-0067">ATP-binding</keyword>
<dbReference type="Pfam" id="PF00005">
    <property type="entry name" value="ABC_tran"/>
    <property type="match status" value="1"/>
</dbReference>
<dbReference type="PANTHER" id="PTHR45772:SF7">
    <property type="entry name" value="AMINO ACID ABC TRANSPORTER ATP-BINDING PROTEIN"/>
    <property type="match status" value="1"/>
</dbReference>
<keyword evidence="2" id="KW-0472">Membrane</keyword>
<comment type="caution">
    <text evidence="6">The sequence shown here is derived from an EMBL/GenBank/DDBJ whole genome shotgun (WGS) entry which is preliminary data.</text>
</comment>
<accession>A0A4R3ME09</accession>
<reference evidence="6 7" key="1">
    <citation type="submission" date="2019-03" db="EMBL/GenBank/DDBJ databases">
        <title>Genomic Encyclopedia of Type Strains, Phase IV (KMG-IV): sequencing the most valuable type-strain genomes for metagenomic binning, comparative biology and taxonomic classification.</title>
        <authorList>
            <person name="Goeker M."/>
        </authorList>
    </citation>
    <scope>NUCLEOTIDE SEQUENCE [LARGE SCALE GENOMIC DNA]</scope>
    <source>
        <strain evidence="6 7">DSM 24591</strain>
    </source>
</reference>
<protein>
    <submittedName>
        <fullName evidence="6">Amino acid/amide ABC transporter ATP-binding protein 1 (HAAT family)</fullName>
    </submittedName>
</protein>
<dbReference type="AlphaFoldDB" id="A0A4R3ME09"/>
<dbReference type="GO" id="GO:0005886">
    <property type="term" value="C:plasma membrane"/>
    <property type="evidence" value="ECO:0007669"/>
    <property type="project" value="TreeGrafter"/>
</dbReference>
<keyword evidence="1" id="KW-0813">Transport</keyword>
<evidence type="ECO:0000313" key="6">
    <source>
        <dbReference type="EMBL" id="TCT10367.1"/>
    </source>
</evidence>
<dbReference type="GO" id="GO:0042941">
    <property type="term" value="P:D-alanine transmembrane transport"/>
    <property type="evidence" value="ECO:0007669"/>
    <property type="project" value="TreeGrafter"/>
</dbReference>
<dbReference type="CDD" id="cd03219">
    <property type="entry name" value="ABC_Mj1267_LivG_branched"/>
    <property type="match status" value="1"/>
</dbReference>
<dbReference type="GO" id="GO:0015192">
    <property type="term" value="F:L-phenylalanine transmembrane transporter activity"/>
    <property type="evidence" value="ECO:0007669"/>
    <property type="project" value="TreeGrafter"/>
</dbReference>
<dbReference type="GO" id="GO:1903806">
    <property type="term" value="P:L-isoleucine import across plasma membrane"/>
    <property type="evidence" value="ECO:0007669"/>
    <property type="project" value="TreeGrafter"/>
</dbReference>
<dbReference type="PROSITE" id="PS00211">
    <property type="entry name" value="ABC_TRANSPORTER_1"/>
    <property type="match status" value="1"/>
</dbReference>
<dbReference type="GO" id="GO:0005524">
    <property type="term" value="F:ATP binding"/>
    <property type="evidence" value="ECO:0007669"/>
    <property type="project" value="UniProtKB-KW"/>
</dbReference>
<evidence type="ECO:0000313" key="7">
    <source>
        <dbReference type="Proteomes" id="UP000295525"/>
    </source>
</evidence>
<proteinExistence type="predicted"/>
<dbReference type="GO" id="GO:1903805">
    <property type="term" value="P:L-valine import across plasma membrane"/>
    <property type="evidence" value="ECO:0007669"/>
    <property type="project" value="TreeGrafter"/>
</dbReference>
<feature type="domain" description="ABC transporter" evidence="5">
    <location>
        <begin position="24"/>
        <end position="266"/>
    </location>
</feature>
<dbReference type="GO" id="GO:0016887">
    <property type="term" value="F:ATP hydrolysis activity"/>
    <property type="evidence" value="ECO:0007669"/>
    <property type="project" value="InterPro"/>
</dbReference>
<sequence length="273" mass="30066">MAACERPKYRPTSIPHRDPGRHVLSLVNLKKSFGGIIATDDLSMDFSQGSLSAIIGPNGAGKTTLFNLISGRIRPDSGRIVFNNEDIAGLPATQIVHKGIARAFQVSSIFPTFTVRQSFEAAVLAKWRKLNNLFTPFSQMATRERAQELMEKVGLQHRACTLSRHLAHGEQKLLDIGLALALEPSLLLLDEPTAGMGPEERIDMIGRVHALWEREKITVIFIEHDMDIVFEYAQVIRVLCYGALLAEGTAEQIRSNQAVIDAYLGAGFTEDAA</sequence>
<organism evidence="6 7">
    <name type="scientific">Paralcaligenes ureilyticus</name>
    <dbReference type="NCBI Taxonomy" id="627131"/>
    <lineage>
        <taxon>Bacteria</taxon>
        <taxon>Pseudomonadati</taxon>
        <taxon>Pseudomonadota</taxon>
        <taxon>Betaproteobacteria</taxon>
        <taxon>Burkholderiales</taxon>
        <taxon>Alcaligenaceae</taxon>
        <taxon>Paralcaligenes</taxon>
    </lineage>
</organism>
<dbReference type="PANTHER" id="PTHR45772">
    <property type="entry name" value="CONSERVED COMPONENT OF ABC TRANSPORTER FOR NATURAL AMINO ACIDS-RELATED"/>
    <property type="match status" value="1"/>
</dbReference>
<dbReference type="InterPro" id="IPR017871">
    <property type="entry name" value="ABC_transporter-like_CS"/>
</dbReference>
<dbReference type="Gene3D" id="3.40.50.300">
    <property type="entry name" value="P-loop containing nucleotide triphosphate hydrolases"/>
    <property type="match status" value="1"/>
</dbReference>
<name>A0A4R3ME09_9BURK</name>
<evidence type="ECO:0000256" key="2">
    <source>
        <dbReference type="ARBA" id="ARBA00022475"/>
    </source>
</evidence>
<dbReference type="InterPro" id="IPR051120">
    <property type="entry name" value="ABC_AA/LPS_Transport"/>
</dbReference>
<keyword evidence="3" id="KW-0547">Nucleotide-binding</keyword>
<dbReference type="Pfam" id="PF12399">
    <property type="entry name" value="BCA_ABC_TP_C"/>
    <property type="match status" value="1"/>
</dbReference>
<dbReference type="SUPFAM" id="SSF52540">
    <property type="entry name" value="P-loop containing nucleoside triphosphate hydrolases"/>
    <property type="match status" value="1"/>
</dbReference>
<dbReference type="InterPro" id="IPR003439">
    <property type="entry name" value="ABC_transporter-like_ATP-bd"/>
</dbReference>
<keyword evidence="2" id="KW-1003">Cell membrane</keyword>
<dbReference type="InterPro" id="IPR003593">
    <property type="entry name" value="AAA+_ATPase"/>
</dbReference>
<dbReference type="PROSITE" id="PS50893">
    <property type="entry name" value="ABC_TRANSPORTER_2"/>
    <property type="match status" value="1"/>
</dbReference>
<dbReference type="SMART" id="SM00382">
    <property type="entry name" value="AAA"/>
    <property type="match status" value="1"/>
</dbReference>
<evidence type="ECO:0000259" key="5">
    <source>
        <dbReference type="PROSITE" id="PS50893"/>
    </source>
</evidence>
<evidence type="ECO:0000256" key="4">
    <source>
        <dbReference type="ARBA" id="ARBA00022840"/>
    </source>
</evidence>
<dbReference type="GO" id="GO:0015808">
    <property type="term" value="P:L-alanine transport"/>
    <property type="evidence" value="ECO:0007669"/>
    <property type="project" value="TreeGrafter"/>
</dbReference>
<dbReference type="InterPro" id="IPR027417">
    <property type="entry name" value="P-loop_NTPase"/>
</dbReference>
<dbReference type="GO" id="GO:0015188">
    <property type="term" value="F:L-isoleucine transmembrane transporter activity"/>
    <property type="evidence" value="ECO:0007669"/>
    <property type="project" value="TreeGrafter"/>
</dbReference>
<evidence type="ECO:0000256" key="3">
    <source>
        <dbReference type="ARBA" id="ARBA00022741"/>
    </source>
</evidence>
<keyword evidence="7" id="KW-1185">Reference proteome</keyword>
<dbReference type="Proteomes" id="UP000295525">
    <property type="component" value="Unassembled WGS sequence"/>
</dbReference>
<evidence type="ECO:0000256" key="1">
    <source>
        <dbReference type="ARBA" id="ARBA00022448"/>
    </source>
</evidence>
<dbReference type="InterPro" id="IPR032823">
    <property type="entry name" value="BCA_ABC_TP_C"/>
</dbReference>